<evidence type="ECO:0000313" key="1">
    <source>
        <dbReference type="EMBL" id="AES78934.1"/>
    </source>
</evidence>
<evidence type="ECO:0000313" key="2">
    <source>
        <dbReference type="EnsemblPlants" id="AES78934"/>
    </source>
</evidence>
<dbReference type="PaxDb" id="3880-AES78934"/>
<gene>
    <name evidence="1" type="ordered locus">MTR_7g051220</name>
</gene>
<proteinExistence type="predicted"/>
<reference evidence="1 3" key="1">
    <citation type="journal article" date="2011" name="Nature">
        <title>The Medicago genome provides insight into the evolution of rhizobial symbioses.</title>
        <authorList>
            <person name="Young N.D."/>
            <person name="Debelle F."/>
            <person name="Oldroyd G.E."/>
            <person name="Geurts R."/>
            <person name="Cannon S.B."/>
            <person name="Udvardi M.K."/>
            <person name="Benedito V.A."/>
            <person name="Mayer K.F."/>
            <person name="Gouzy J."/>
            <person name="Schoof H."/>
            <person name="Van de Peer Y."/>
            <person name="Proost S."/>
            <person name="Cook D.R."/>
            <person name="Meyers B.C."/>
            <person name="Spannagl M."/>
            <person name="Cheung F."/>
            <person name="De Mita S."/>
            <person name="Krishnakumar V."/>
            <person name="Gundlach H."/>
            <person name="Zhou S."/>
            <person name="Mudge J."/>
            <person name="Bharti A.K."/>
            <person name="Murray J.D."/>
            <person name="Naoumkina M.A."/>
            <person name="Rosen B."/>
            <person name="Silverstein K.A."/>
            <person name="Tang H."/>
            <person name="Rombauts S."/>
            <person name="Zhao P.X."/>
            <person name="Zhou P."/>
            <person name="Barbe V."/>
            <person name="Bardou P."/>
            <person name="Bechner M."/>
            <person name="Bellec A."/>
            <person name="Berger A."/>
            <person name="Berges H."/>
            <person name="Bidwell S."/>
            <person name="Bisseling T."/>
            <person name="Choisne N."/>
            <person name="Couloux A."/>
            <person name="Denny R."/>
            <person name="Deshpande S."/>
            <person name="Dai X."/>
            <person name="Doyle J.J."/>
            <person name="Dudez A.M."/>
            <person name="Farmer A.D."/>
            <person name="Fouteau S."/>
            <person name="Franken C."/>
            <person name="Gibelin C."/>
            <person name="Gish J."/>
            <person name="Goldstein S."/>
            <person name="Gonzalez A.J."/>
            <person name="Green P.J."/>
            <person name="Hallab A."/>
            <person name="Hartog M."/>
            <person name="Hua A."/>
            <person name="Humphray S.J."/>
            <person name="Jeong D.H."/>
            <person name="Jing Y."/>
            <person name="Jocker A."/>
            <person name="Kenton S.M."/>
            <person name="Kim D.J."/>
            <person name="Klee K."/>
            <person name="Lai H."/>
            <person name="Lang C."/>
            <person name="Lin S."/>
            <person name="Macmil S.L."/>
            <person name="Magdelenat G."/>
            <person name="Matthews L."/>
            <person name="McCorrison J."/>
            <person name="Monaghan E.L."/>
            <person name="Mun J.H."/>
            <person name="Najar F.Z."/>
            <person name="Nicholson C."/>
            <person name="Noirot C."/>
            <person name="O'Bleness M."/>
            <person name="Paule C.R."/>
            <person name="Poulain J."/>
            <person name="Prion F."/>
            <person name="Qin B."/>
            <person name="Qu C."/>
            <person name="Retzel E.F."/>
            <person name="Riddle C."/>
            <person name="Sallet E."/>
            <person name="Samain S."/>
            <person name="Samson N."/>
            <person name="Sanders I."/>
            <person name="Saurat O."/>
            <person name="Scarpelli C."/>
            <person name="Schiex T."/>
            <person name="Segurens B."/>
            <person name="Severin A.J."/>
            <person name="Sherrier D.J."/>
            <person name="Shi R."/>
            <person name="Sims S."/>
            <person name="Singer S.R."/>
            <person name="Sinharoy S."/>
            <person name="Sterck L."/>
            <person name="Viollet A."/>
            <person name="Wang B.B."/>
            <person name="Wang K."/>
            <person name="Wang M."/>
            <person name="Wang X."/>
            <person name="Warfsmann J."/>
            <person name="Weissenbach J."/>
            <person name="White D.D."/>
            <person name="White J.D."/>
            <person name="Wiley G.B."/>
            <person name="Wincker P."/>
            <person name="Xing Y."/>
            <person name="Yang L."/>
            <person name="Yao Z."/>
            <person name="Ying F."/>
            <person name="Zhai J."/>
            <person name="Zhou L."/>
            <person name="Zuber A."/>
            <person name="Denarie J."/>
            <person name="Dixon R.A."/>
            <person name="May G.D."/>
            <person name="Schwartz D.C."/>
            <person name="Rogers J."/>
            <person name="Quetier F."/>
            <person name="Town C.D."/>
            <person name="Roe B.A."/>
        </authorList>
    </citation>
    <scope>NUCLEOTIDE SEQUENCE [LARGE SCALE GENOMIC DNA]</scope>
    <source>
        <strain evidence="1">A17</strain>
        <strain evidence="2 3">cv. Jemalong A17</strain>
    </source>
</reference>
<dbReference type="EMBL" id="CM001223">
    <property type="protein sequence ID" value="AES78934.1"/>
    <property type="molecule type" value="Genomic_DNA"/>
</dbReference>
<dbReference type="Proteomes" id="UP000002051">
    <property type="component" value="Unassembled WGS sequence"/>
</dbReference>
<keyword evidence="3" id="KW-1185">Reference proteome</keyword>
<reference evidence="2" key="3">
    <citation type="submission" date="2015-04" db="UniProtKB">
        <authorList>
            <consortium name="EnsemblPlants"/>
        </authorList>
    </citation>
    <scope>IDENTIFICATION</scope>
    <source>
        <strain evidence="2">cv. Jemalong A17</strain>
    </source>
</reference>
<reference evidence="1 3" key="2">
    <citation type="journal article" date="2014" name="BMC Genomics">
        <title>An improved genome release (version Mt4.0) for the model legume Medicago truncatula.</title>
        <authorList>
            <person name="Tang H."/>
            <person name="Krishnakumar V."/>
            <person name="Bidwell S."/>
            <person name="Rosen B."/>
            <person name="Chan A."/>
            <person name="Zhou S."/>
            <person name="Gentzbittel L."/>
            <person name="Childs K.L."/>
            <person name="Yandell M."/>
            <person name="Gundlach H."/>
            <person name="Mayer K.F."/>
            <person name="Schwartz D.C."/>
            <person name="Town C.D."/>
        </authorList>
    </citation>
    <scope>GENOME REANNOTATION</scope>
    <source>
        <strain evidence="2 3">cv. Jemalong A17</strain>
    </source>
</reference>
<sequence>MINCVYVTVVIYDSNIVRQRSGRVEVYNMNHVYDPGAEYGRVELDGMGENCSMHASGRLFNLLNKPIKSYNYGWWMSYHSNDTETKARGANGIRDPSSPSRKRWILGGCAYRPVQCCS</sequence>
<dbReference type="HOGENOM" id="CLU_2076605_0_0_1"/>
<accession>G7KWY4</accession>
<evidence type="ECO:0000313" key="3">
    <source>
        <dbReference type="Proteomes" id="UP000002051"/>
    </source>
</evidence>
<name>G7KWY4_MEDTR</name>
<dbReference type="AlphaFoldDB" id="G7KWY4"/>
<protein>
    <submittedName>
        <fullName evidence="1 2">Uncharacterized protein</fullName>
    </submittedName>
</protein>
<organism evidence="1 3">
    <name type="scientific">Medicago truncatula</name>
    <name type="common">Barrel medic</name>
    <name type="synonym">Medicago tribuloides</name>
    <dbReference type="NCBI Taxonomy" id="3880"/>
    <lineage>
        <taxon>Eukaryota</taxon>
        <taxon>Viridiplantae</taxon>
        <taxon>Streptophyta</taxon>
        <taxon>Embryophyta</taxon>
        <taxon>Tracheophyta</taxon>
        <taxon>Spermatophyta</taxon>
        <taxon>Magnoliopsida</taxon>
        <taxon>eudicotyledons</taxon>
        <taxon>Gunneridae</taxon>
        <taxon>Pentapetalae</taxon>
        <taxon>rosids</taxon>
        <taxon>fabids</taxon>
        <taxon>Fabales</taxon>
        <taxon>Fabaceae</taxon>
        <taxon>Papilionoideae</taxon>
        <taxon>50 kb inversion clade</taxon>
        <taxon>NPAAA clade</taxon>
        <taxon>Hologalegina</taxon>
        <taxon>IRL clade</taxon>
        <taxon>Trifolieae</taxon>
        <taxon>Medicago</taxon>
    </lineage>
</organism>
<dbReference type="EnsemblPlants" id="AES78934">
    <property type="protein sequence ID" value="AES78934"/>
    <property type="gene ID" value="MTR_7g051220"/>
</dbReference>